<dbReference type="EMBL" id="KL197716">
    <property type="protein sequence ID" value="KDQ59269.1"/>
    <property type="molecule type" value="Genomic_DNA"/>
</dbReference>
<dbReference type="InterPro" id="IPR056884">
    <property type="entry name" value="NPHP3-like_N"/>
</dbReference>
<proteinExistence type="predicted"/>
<reference evidence="4" key="1">
    <citation type="journal article" date="2014" name="Proc. Natl. Acad. Sci. U.S.A.">
        <title>Extensive sampling of basidiomycete genomes demonstrates inadequacy of the white-rot/brown-rot paradigm for wood decay fungi.</title>
        <authorList>
            <person name="Riley R."/>
            <person name="Salamov A.A."/>
            <person name="Brown D.W."/>
            <person name="Nagy L.G."/>
            <person name="Floudas D."/>
            <person name="Held B.W."/>
            <person name="Levasseur A."/>
            <person name="Lombard V."/>
            <person name="Morin E."/>
            <person name="Otillar R."/>
            <person name="Lindquist E.A."/>
            <person name="Sun H."/>
            <person name="LaButti K.M."/>
            <person name="Schmutz J."/>
            <person name="Jabbour D."/>
            <person name="Luo H."/>
            <person name="Baker S.E."/>
            <person name="Pisabarro A.G."/>
            <person name="Walton J.D."/>
            <person name="Blanchette R.A."/>
            <person name="Henrissat B."/>
            <person name="Martin F."/>
            <person name="Cullen D."/>
            <person name="Hibbett D.S."/>
            <person name="Grigoriev I.V."/>
        </authorList>
    </citation>
    <scope>NUCLEOTIDE SEQUENCE [LARGE SCALE GENOMIC DNA]</scope>
    <source>
        <strain evidence="4">MUCL 33604</strain>
    </source>
</reference>
<gene>
    <name evidence="3" type="ORF">JAAARDRAFT_657924</name>
</gene>
<dbReference type="PANTHER" id="PTHR10039:SF14">
    <property type="entry name" value="NACHT DOMAIN-CONTAINING PROTEIN"/>
    <property type="match status" value="1"/>
</dbReference>
<dbReference type="AlphaFoldDB" id="A0A067PX18"/>
<evidence type="ECO:0000259" key="2">
    <source>
        <dbReference type="Pfam" id="PF24883"/>
    </source>
</evidence>
<dbReference type="OrthoDB" id="3027122at2759"/>
<dbReference type="SUPFAM" id="SSF52540">
    <property type="entry name" value="P-loop containing nucleoside triphosphate hydrolases"/>
    <property type="match status" value="1"/>
</dbReference>
<evidence type="ECO:0000256" key="1">
    <source>
        <dbReference type="ARBA" id="ARBA00022737"/>
    </source>
</evidence>
<evidence type="ECO:0000313" key="3">
    <source>
        <dbReference type="EMBL" id="KDQ59269.1"/>
    </source>
</evidence>
<keyword evidence="1" id="KW-0677">Repeat</keyword>
<keyword evidence="4" id="KW-1185">Reference proteome</keyword>
<evidence type="ECO:0000313" key="4">
    <source>
        <dbReference type="Proteomes" id="UP000027265"/>
    </source>
</evidence>
<dbReference type="InParanoid" id="A0A067PX18"/>
<name>A0A067PX18_9AGAM</name>
<dbReference type="Pfam" id="PF24883">
    <property type="entry name" value="NPHP3_N"/>
    <property type="match status" value="1"/>
</dbReference>
<feature type="domain" description="Nephrocystin 3-like N-terminal" evidence="2">
    <location>
        <begin position="75"/>
        <end position="221"/>
    </location>
</feature>
<dbReference type="HOGENOM" id="CLU_000288_6_10_1"/>
<dbReference type="Proteomes" id="UP000027265">
    <property type="component" value="Unassembled WGS sequence"/>
</dbReference>
<dbReference type="Gene3D" id="3.40.50.300">
    <property type="entry name" value="P-loop containing nucleotide triphosphate hydrolases"/>
    <property type="match status" value="1"/>
</dbReference>
<protein>
    <recommendedName>
        <fullName evidence="2">Nephrocystin 3-like N-terminal domain-containing protein</fullName>
    </recommendedName>
</protein>
<dbReference type="InterPro" id="IPR027417">
    <property type="entry name" value="P-loop_NTPase"/>
</dbReference>
<sequence>MFPSYWCIRGPPSHPIQQLRLAAESDGASIPLCAVAARYDYREQRRPCLEGTRVGVLTQVREWMGDTPGGHEGVKSEPTIFWINGLAGTGKTTIAYTVAQECHGAGNLGASFFCSRDNAQCSDPMFVFNTIAYQLGIYHPPFRAAVSEALKVDPLVVYGSVSRQIEELIVEPMRMVDFPPCIVVVDALDECKDDQSTSLVLSSLSLHLETLSPLKFLITSRPEHNITTGFASDRLQPVTNQLRLHDVGLDVVETDIRRYFCQRLGEIRGSYDIENPWPSENDINALTQMSGGLFIFAATTVVFIEDKNYSDPVDQLHRLLHTARISGSSPHQHLDSLYLQVLDNAFPQISKELAGRLKAVLGSVVLLQDPLSPLDLKHLLGVPLHSVRATLKHLHSVAMVPDTDDRPIQIIHPTFAEFITDPSRCTNNTFTLAPQMQHTLLFRQCMLAMVQLRRDMCDIRDPRKNNVDISDLPERIQTRIPPYVQYACCHWASHLKRGSVSVAILDSLREFCTKRLLFWIEVCSVLGALSGAIRALHDARGFLEVRFHHFHSR</sequence>
<dbReference type="STRING" id="933084.A0A067PX18"/>
<dbReference type="PANTHER" id="PTHR10039">
    <property type="entry name" value="AMELOGENIN"/>
    <property type="match status" value="1"/>
</dbReference>
<organism evidence="3 4">
    <name type="scientific">Jaapia argillacea MUCL 33604</name>
    <dbReference type="NCBI Taxonomy" id="933084"/>
    <lineage>
        <taxon>Eukaryota</taxon>
        <taxon>Fungi</taxon>
        <taxon>Dikarya</taxon>
        <taxon>Basidiomycota</taxon>
        <taxon>Agaricomycotina</taxon>
        <taxon>Agaricomycetes</taxon>
        <taxon>Agaricomycetidae</taxon>
        <taxon>Jaapiales</taxon>
        <taxon>Jaapiaceae</taxon>
        <taxon>Jaapia</taxon>
    </lineage>
</organism>
<accession>A0A067PX18</accession>